<gene>
    <name evidence="2" type="ORF">SDC9_150633</name>
</gene>
<dbReference type="EMBL" id="VSSQ01049322">
    <property type="protein sequence ID" value="MPN03403.1"/>
    <property type="molecule type" value="Genomic_DNA"/>
</dbReference>
<feature type="transmembrane region" description="Helical" evidence="1">
    <location>
        <begin position="114"/>
        <end position="132"/>
    </location>
</feature>
<protein>
    <submittedName>
        <fullName evidence="2">Uncharacterized protein</fullName>
    </submittedName>
</protein>
<sequence>MAIRGIGRGPLQLDIGIVVSGVGGNSNQERNQFNGLVSFFGVDFGLYVGPSYNPFQTIGPSIGIGVVIGSNGFLAAKVGIHFRRAFGLGMLFPIVPIYGATGASFMAARPVSEGVKAVATIPLLLVPAAVVYQEDVKKLRTRGTEVVTKLKSRVSGKT</sequence>
<proteinExistence type="predicted"/>
<keyword evidence="1" id="KW-0472">Membrane</keyword>
<evidence type="ECO:0000313" key="2">
    <source>
        <dbReference type="EMBL" id="MPN03403.1"/>
    </source>
</evidence>
<organism evidence="2">
    <name type="scientific">bioreactor metagenome</name>
    <dbReference type="NCBI Taxonomy" id="1076179"/>
    <lineage>
        <taxon>unclassified sequences</taxon>
        <taxon>metagenomes</taxon>
        <taxon>ecological metagenomes</taxon>
    </lineage>
</organism>
<name>A0A645ESA4_9ZZZZ</name>
<feature type="transmembrane region" description="Helical" evidence="1">
    <location>
        <begin position="88"/>
        <end position="108"/>
    </location>
</feature>
<keyword evidence="1" id="KW-0812">Transmembrane</keyword>
<evidence type="ECO:0000256" key="1">
    <source>
        <dbReference type="SAM" id="Phobius"/>
    </source>
</evidence>
<comment type="caution">
    <text evidence="2">The sequence shown here is derived from an EMBL/GenBank/DDBJ whole genome shotgun (WGS) entry which is preliminary data.</text>
</comment>
<keyword evidence="1" id="KW-1133">Transmembrane helix</keyword>
<reference evidence="2" key="1">
    <citation type="submission" date="2019-08" db="EMBL/GenBank/DDBJ databases">
        <authorList>
            <person name="Kucharzyk K."/>
            <person name="Murdoch R.W."/>
            <person name="Higgins S."/>
            <person name="Loffler F."/>
        </authorList>
    </citation>
    <scope>NUCLEOTIDE SEQUENCE</scope>
</reference>
<dbReference type="AlphaFoldDB" id="A0A645ESA4"/>
<accession>A0A645ESA4</accession>
<feature type="transmembrane region" description="Helical" evidence="1">
    <location>
        <begin position="58"/>
        <end position="76"/>
    </location>
</feature>